<dbReference type="InterPro" id="IPR029058">
    <property type="entry name" value="AB_hydrolase_fold"/>
</dbReference>
<accession>W5TV87</accession>
<protein>
    <submittedName>
        <fullName evidence="3">Alpha/beta hydrolase family protein</fullName>
    </submittedName>
</protein>
<dbReference type="OrthoDB" id="8871309at2"/>
<dbReference type="EMBL" id="CP006850">
    <property type="protein sequence ID" value="AHH21086.1"/>
    <property type="molecule type" value="Genomic_DNA"/>
</dbReference>
<evidence type="ECO:0000313" key="3">
    <source>
        <dbReference type="EMBL" id="AHH21086.1"/>
    </source>
</evidence>
<dbReference type="GO" id="GO:0016787">
    <property type="term" value="F:hydrolase activity"/>
    <property type="evidence" value="ECO:0007669"/>
    <property type="project" value="UniProtKB-KW"/>
</dbReference>
<sequence>MKRILSAVAGVALCAGALAPAAHAQESPAGIAIVVPGQTVGVSPYGQLADALRSDGYLTTVLDVPGANMAADADRIAEAVTRARSDHPDLPISLVTHSVGAVSARYYLRDLGGADRVATYISIGAPQYGSPGACGQPAAPEVCPDTDFMRALNAGDDTPGPTAYYSIRSEREWTDGRLDGGQCRMTPFPTLGNGGVDHTLEPLLPVVQDQVRDALAGRCDGQFADEPDGAITPESTLFPSGIRYG</sequence>
<dbReference type="HOGENOM" id="CLU_1132685_0_0_11"/>
<dbReference type="RefSeq" id="WP_038551013.1">
    <property type="nucleotide sequence ID" value="NZ_CP006850.1"/>
</dbReference>
<keyword evidence="2" id="KW-0732">Signal</keyword>
<dbReference type="PATRIC" id="fig|1415166.3.peg.6488"/>
<gene>
    <name evidence="3" type="ORF">NONO_c63160</name>
</gene>
<dbReference type="eggNOG" id="COG1075">
    <property type="taxonomic scope" value="Bacteria"/>
</dbReference>
<reference evidence="3 4" key="1">
    <citation type="journal article" date="2014" name="Appl. Environ. Microbiol.">
        <title>Insights into the Microbial Degradation of Rubber and Gutta-Percha by Analysis of the Complete Genome of Nocardia nova SH22a.</title>
        <authorList>
            <person name="Luo Q."/>
            <person name="Hiessl S."/>
            <person name="Poehlein A."/>
            <person name="Daniel R."/>
            <person name="Steinbuchel A."/>
        </authorList>
    </citation>
    <scope>NUCLEOTIDE SEQUENCE [LARGE SCALE GENOMIC DNA]</scope>
    <source>
        <strain evidence="3">SH22a</strain>
    </source>
</reference>
<keyword evidence="4" id="KW-1185">Reference proteome</keyword>
<dbReference type="AlphaFoldDB" id="W5TV87"/>
<feature type="region of interest" description="Disordered" evidence="1">
    <location>
        <begin position="226"/>
        <end position="245"/>
    </location>
</feature>
<proteinExistence type="predicted"/>
<keyword evidence="3" id="KW-0378">Hydrolase</keyword>
<feature type="chain" id="PRO_5004873850" evidence="2">
    <location>
        <begin position="25"/>
        <end position="245"/>
    </location>
</feature>
<evidence type="ECO:0000313" key="4">
    <source>
        <dbReference type="Proteomes" id="UP000019150"/>
    </source>
</evidence>
<evidence type="ECO:0000256" key="2">
    <source>
        <dbReference type="SAM" id="SignalP"/>
    </source>
</evidence>
<dbReference type="SUPFAM" id="SSF53474">
    <property type="entry name" value="alpha/beta-Hydrolases"/>
    <property type="match status" value="1"/>
</dbReference>
<dbReference type="Proteomes" id="UP000019150">
    <property type="component" value="Chromosome"/>
</dbReference>
<organism evidence="3 4">
    <name type="scientific">Nocardia nova SH22a</name>
    <dbReference type="NCBI Taxonomy" id="1415166"/>
    <lineage>
        <taxon>Bacteria</taxon>
        <taxon>Bacillati</taxon>
        <taxon>Actinomycetota</taxon>
        <taxon>Actinomycetes</taxon>
        <taxon>Mycobacteriales</taxon>
        <taxon>Nocardiaceae</taxon>
        <taxon>Nocardia</taxon>
    </lineage>
</organism>
<dbReference type="KEGG" id="nno:NONO_c63160"/>
<evidence type="ECO:0000256" key="1">
    <source>
        <dbReference type="SAM" id="MobiDB-lite"/>
    </source>
</evidence>
<dbReference type="Gene3D" id="3.40.50.1820">
    <property type="entry name" value="alpha/beta hydrolase"/>
    <property type="match status" value="1"/>
</dbReference>
<dbReference type="STRING" id="1415166.NONO_c63160"/>
<feature type="signal peptide" evidence="2">
    <location>
        <begin position="1"/>
        <end position="24"/>
    </location>
</feature>
<name>W5TV87_9NOCA</name>